<evidence type="ECO:0000256" key="1">
    <source>
        <dbReference type="ARBA" id="ARBA00022603"/>
    </source>
</evidence>
<dbReference type="PANTHER" id="PTHR43712">
    <property type="entry name" value="PUTATIVE (AFU_ORTHOLOGUE AFUA_4G14580)-RELATED"/>
    <property type="match status" value="1"/>
</dbReference>
<organism evidence="6 7">
    <name type="scientific">Phaeomoniella chlamydospora</name>
    <name type="common">Phaeoacremonium chlamydosporum</name>
    <dbReference type="NCBI Taxonomy" id="158046"/>
    <lineage>
        <taxon>Eukaryota</taxon>
        <taxon>Fungi</taxon>
        <taxon>Dikarya</taxon>
        <taxon>Ascomycota</taxon>
        <taxon>Pezizomycotina</taxon>
        <taxon>Eurotiomycetes</taxon>
        <taxon>Chaetothyriomycetidae</taxon>
        <taxon>Phaeomoniellales</taxon>
        <taxon>Phaeomoniellaceae</taxon>
        <taxon>Phaeomoniella</taxon>
    </lineage>
</organism>
<keyword evidence="3" id="KW-0949">S-adenosyl-L-methionine</keyword>
<keyword evidence="7" id="KW-1185">Reference proteome</keyword>
<gene>
    <name evidence="6" type="ORF">UCRPC4_g04932</name>
</gene>
<sequence length="335" mass="37625">MLTFGVLRAVYRLGIVQNVPLEGSISYLELSKRVNADIDRLRRVVQYAMTMRLFQELTPGHVSHSAITYMVAKEPVAHSWIGNNMEVIFPSSPFLADTLVDSADESGSPRTGPQLAFGFDGPFFGYLREKPGATKLFAEAMEFVSQPGGIGNAEFLVNAPVWRTLHDKAKIVDVGGGKGFVSVDILRRYATFTGVVQDLEEVVSQCTAPTDLIEKLSFQTANFLDPQPIQDADAYLLRRVLHDWSDQDCKRILQNIIPSMKTGSRLILSEFVVPEPGMMTSYEEKMMRTADMQMMLLLGGKERGFGEWKRIFEDVAEDKLNLEMVDSRIMVWQKV</sequence>
<dbReference type="InterPro" id="IPR036390">
    <property type="entry name" value="WH_DNA-bd_sf"/>
</dbReference>
<keyword evidence="1" id="KW-0489">Methyltransferase</keyword>
<accession>A0A0G2G3R1</accession>
<evidence type="ECO:0000256" key="2">
    <source>
        <dbReference type="ARBA" id="ARBA00022679"/>
    </source>
</evidence>
<dbReference type="PROSITE" id="PS51683">
    <property type="entry name" value="SAM_OMT_II"/>
    <property type="match status" value="1"/>
</dbReference>
<dbReference type="GO" id="GO:0032259">
    <property type="term" value="P:methylation"/>
    <property type="evidence" value="ECO:0007669"/>
    <property type="project" value="UniProtKB-KW"/>
</dbReference>
<dbReference type="GO" id="GO:0008171">
    <property type="term" value="F:O-methyltransferase activity"/>
    <property type="evidence" value="ECO:0007669"/>
    <property type="project" value="InterPro"/>
</dbReference>
<dbReference type="CDD" id="cd02440">
    <property type="entry name" value="AdoMet_MTases"/>
    <property type="match status" value="1"/>
</dbReference>
<dbReference type="Gene3D" id="3.40.50.150">
    <property type="entry name" value="Vaccinia Virus protein VP39"/>
    <property type="match status" value="1"/>
</dbReference>
<comment type="similarity">
    <text evidence="4">Belongs to the class I-like SAM-binding methyltransferase superfamily. Cation-independent O-methyltransferase family.</text>
</comment>
<reference evidence="6 7" key="1">
    <citation type="submission" date="2015-05" db="EMBL/GenBank/DDBJ databases">
        <title>Distinctive expansion of gene families associated with plant cell wall degradation and secondary metabolism in the genomes of grapevine trunk pathogens.</title>
        <authorList>
            <person name="Lawrence D.P."/>
            <person name="Travadon R."/>
            <person name="Rolshausen P.E."/>
            <person name="Baumgartner K."/>
        </authorList>
    </citation>
    <scope>NUCLEOTIDE SEQUENCE [LARGE SCALE GENOMIC DNA]</scope>
    <source>
        <strain evidence="6">UCRPC4</strain>
    </source>
</reference>
<dbReference type="SUPFAM" id="SSF46785">
    <property type="entry name" value="Winged helix' DNA-binding domain"/>
    <property type="match status" value="1"/>
</dbReference>
<dbReference type="InterPro" id="IPR029063">
    <property type="entry name" value="SAM-dependent_MTases_sf"/>
</dbReference>
<keyword evidence="2" id="KW-0808">Transferase</keyword>
<dbReference type="SUPFAM" id="SSF53335">
    <property type="entry name" value="S-adenosyl-L-methionine-dependent methyltransferases"/>
    <property type="match status" value="1"/>
</dbReference>
<dbReference type="Gene3D" id="1.10.10.10">
    <property type="entry name" value="Winged helix-like DNA-binding domain superfamily/Winged helix DNA-binding domain"/>
    <property type="match status" value="1"/>
</dbReference>
<dbReference type="InterPro" id="IPR001077">
    <property type="entry name" value="COMT_C"/>
</dbReference>
<dbReference type="PANTHER" id="PTHR43712:SF5">
    <property type="entry name" value="O-METHYLTRANSFERASE ASQN-RELATED"/>
    <property type="match status" value="1"/>
</dbReference>
<dbReference type="InterPro" id="IPR016461">
    <property type="entry name" value="COMT-like"/>
</dbReference>
<dbReference type="EMBL" id="LCWF01000121">
    <property type="protein sequence ID" value="KKY18463.1"/>
    <property type="molecule type" value="Genomic_DNA"/>
</dbReference>
<evidence type="ECO:0000256" key="3">
    <source>
        <dbReference type="ARBA" id="ARBA00022691"/>
    </source>
</evidence>
<comment type="caution">
    <text evidence="6">The sequence shown here is derived from an EMBL/GenBank/DDBJ whole genome shotgun (WGS) entry which is preliminary data.</text>
</comment>
<dbReference type="Pfam" id="PF00891">
    <property type="entry name" value="Methyltransf_2"/>
    <property type="match status" value="1"/>
</dbReference>
<dbReference type="InterPro" id="IPR036388">
    <property type="entry name" value="WH-like_DNA-bd_sf"/>
</dbReference>
<dbReference type="OrthoDB" id="1606438at2759"/>
<protein>
    <submittedName>
        <fullName evidence="6">Putative cercosporin toxin biosynthesis protein</fullName>
    </submittedName>
</protein>
<evidence type="ECO:0000256" key="4">
    <source>
        <dbReference type="ARBA" id="ARBA00038277"/>
    </source>
</evidence>
<dbReference type="AlphaFoldDB" id="A0A0G2G3R1"/>
<evidence type="ECO:0000259" key="5">
    <source>
        <dbReference type="Pfam" id="PF00891"/>
    </source>
</evidence>
<dbReference type="Proteomes" id="UP000053317">
    <property type="component" value="Unassembled WGS sequence"/>
</dbReference>
<name>A0A0G2G3R1_PHACM</name>
<reference evidence="6 7" key="2">
    <citation type="submission" date="2015-05" db="EMBL/GenBank/DDBJ databases">
        <authorList>
            <person name="Morales-Cruz A."/>
            <person name="Amrine K.C."/>
            <person name="Cantu D."/>
        </authorList>
    </citation>
    <scope>NUCLEOTIDE SEQUENCE [LARGE SCALE GENOMIC DNA]</scope>
    <source>
        <strain evidence="6">UCRPC4</strain>
    </source>
</reference>
<feature type="domain" description="O-methyltransferase C-terminal" evidence="5">
    <location>
        <begin position="116"/>
        <end position="313"/>
    </location>
</feature>
<proteinExistence type="inferred from homology"/>
<evidence type="ECO:0000313" key="6">
    <source>
        <dbReference type="EMBL" id="KKY18463.1"/>
    </source>
</evidence>
<evidence type="ECO:0000313" key="7">
    <source>
        <dbReference type="Proteomes" id="UP000053317"/>
    </source>
</evidence>